<evidence type="ECO:0000259" key="1">
    <source>
        <dbReference type="Pfam" id="PF19054"/>
    </source>
</evidence>
<proteinExistence type="predicted"/>
<reference evidence="2" key="1">
    <citation type="submission" date="2022-06" db="EMBL/GenBank/DDBJ databases">
        <title>Draft genome sequence of Streptomyces sp. RB6PN25 isolated from peat swamp forest in Thailand.</title>
        <authorList>
            <person name="Duangmal K."/>
            <person name="Klaysubun C."/>
        </authorList>
    </citation>
    <scope>NUCLEOTIDE SEQUENCE</scope>
    <source>
        <strain evidence="2">RB6PN25</strain>
    </source>
</reference>
<dbReference type="InterPro" id="IPR043917">
    <property type="entry name" value="DUF5753"/>
</dbReference>
<name>A0ABT1PY20_9ACTN</name>
<evidence type="ECO:0000313" key="3">
    <source>
        <dbReference type="Proteomes" id="UP001057702"/>
    </source>
</evidence>
<feature type="domain" description="DUF5753" evidence="1">
    <location>
        <begin position="3"/>
        <end position="110"/>
    </location>
</feature>
<dbReference type="Proteomes" id="UP001057702">
    <property type="component" value="Unassembled WGS sequence"/>
</dbReference>
<protein>
    <submittedName>
        <fullName evidence="2">DUF5753 domain-containing protein</fullName>
    </submittedName>
</protein>
<gene>
    <name evidence="2" type="ORF">NGB36_18700</name>
</gene>
<dbReference type="EMBL" id="JANFNG010000014">
    <property type="protein sequence ID" value="MCQ4082576.1"/>
    <property type="molecule type" value="Genomic_DNA"/>
</dbReference>
<keyword evidence="3" id="KW-1185">Reference proteome</keyword>
<organism evidence="2 3">
    <name type="scientific">Streptomyces humicola</name>
    <dbReference type="NCBI Taxonomy" id="2953240"/>
    <lineage>
        <taxon>Bacteria</taxon>
        <taxon>Bacillati</taxon>
        <taxon>Actinomycetota</taxon>
        <taxon>Actinomycetes</taxon>
        <taxon>Kitasatosporales</taxon>
        <taxon>Streptomycetaceae</taxon>
        <taxon>Streptomyces</taxon>
    </lineage>
</organism>
<comment type="caution">
    <text evidence="2">The sequence shown here is derived from an EMBL/GenBank/DDBJ whole genome shotgun (WGS) entry which is preliminary data.</text>
</comment>
<evidence type="ECO:0000313" key="2">
    <source>
        <dbReference type="EMBL" id="MCQ4082576.1"/>
    </source>
</evidence>
<dbReference type="Pfam" id="PF19054">
    <property type="entry name" value="DUF5753"/>
    <property type="match status" value="1"/>
</dbReference>
<accession>A0ABT1PY20</accession>
<sequence length="115" mass="12854">MGFVVDQAPILRTIGGRDVHRAQLRQLLDISRLRHIAIQVMPLDCEVHPGSDGPMVLLDTPEGRKLAYIEGQGTSELVSKPDEVSVLDRRYGVIRAQALTTRESRRLIEELAGER</sequence>